<dbReference type="Gene3D" id="3.40.50.150">
    <property type="entry name" value="Vaccinia Virus protein VP39"/>
    <property type="match status" value="1"/>
</dbReference>
<dbReference type="GO" id="GO:0071885">
    <property type="term" value="F:N-terminal protein N-methyltransferase activity"/>
    <property type="evidence" value="ECO:0007669"/>
    <property type="project" value="UniProtKB-EC"/>
</dbReference>
<evidence type="ECO:0000313" key="13">
    <source>
        <dbReference type="EMBL" id="CAI9973638.1"/>
    </source>
</evidence>
<dbReference type="GO" id="GO:0032259">
    <property type="term" value="P:methylation"/>
    <property type="evidence" value="ECO:0007669"/>
    <property type="project" value="UniProtKB-KW"/>
</dbReference>
<dbReference type="PANTHER" id="PTHR12753:SF0">
    <property type="entry name" value="ALPHA N-TERMINAL PROTEIN METHYLTRANSFERASE 1"/>
    <property type="match status" value="1"/>
</dbReference>
<feature type="binding site" evidence="11">
    <location>
        <position position="154"/>
    </location>
    <ligand>
        <name>S-adenosyl-L-methionine</name>
        <dbReference type="ChEBI" id="CHEBI:59789"/>
    </ligand>
</feature>
<evidence type="ECO:0000256" key="5">
    <source>
        <dbReference type="ARBA" id="ARBA00039112"/>
    </source>
</evidence>
<dbReference type="EMBL" id="CAXDID020000537">
    <property type="protein sequence ID" value="CAL6101065.1"/>
    <property type="molecule type" value="Genomic_DNA"/>
</dbReference>
<gene>
    <name evidence="14" type="ORF">HINF_LOCUS16954</name>
    <name evidence="12" type="ORF">HINF_LOCUS1999</name>
    <name evidence="13" type="ORF">HINF_LOCUS61283</name>
    <name evidence="15" type="ORF">HINF_LOCUS70879</name>
</gene>
<dbReference type="InterPro" id="IPR008576">
    <property type="entry name" value="MeTrfase_NTM1"/>
</dbReference>
<evidence type="ECO:0000256" key="1">
    <source>
        <dbReference type="ARBA" id="ARBA00009059"/>
    </source>
</evidence>
<accession>A0AA86N8I3</accession>
<protein>
    <recommendedName>
        <fullName evidence="6">Alpha N-terminal protein methyltransferase 1</fullName>
        <ecNumber evidence="5">2.1.1.244</ecNumber>
    </recommendedName>
    <alternativeName>
        <fullName evidence="7">X-Pro-Lys N-terminal protein methyltransferase 1</fullName>
    </alternativeName>
</protein>
<keyword evidence="2" id="KW-0489">Methyltransferase</keyword>
<dbReference type="EMBL" id="CAXDID020000042">
    <property type="protein sequence ID" value="CAL6000836.1"/>
    <property type="molecule type" value="Genomic_DNA"/>
</dbReference>
<evidence type="ECO:0000256" key="8">
    <source>
        <dbReference type="ARBA" id="ARBA00047306"/>
    </source>
</evidence>
<evidence type="ECO:0000313" key="15">
    <source>
        <dbReference type="EMBL" id="CAL6101065.1"/>
    </source>
</evidence>
<reference evidence="12" key="1">
    <citation type="submission" date="2023-06" db="EMBL/GenBank/DDBJ databases">
        <authorList>
            <person name="Kurt Z."/>
        </authorList>
    </citation>
    <scope>NUCLEOTIDE SEQUENCE</scope>
</reference>
<keyword evidence="16" id="KW-1185">Reference proteome</keyword>
<feature type="binding site" evidence="11">
    <location>
        <begin position="137"/>
        <end position="138"/>
    </location>
    <ligand>
        <name>S-adenosyl-L-methionine</name>
        <dbReference type="ChEBI" id="CHEBI:59789"/>
    </ligand>
</feature>
<evidence type="ECO:0000256" key="9">
    <source>
        <dbReference type="ARBA" id="ARBA00047885"/>
    </source>
</evidence>
<feature type="binding site" evidence="11">
    <location>
        <position position="94"/>
    </location>
    <ligand>
        <name>S-adenosyl-L-methionine</name>
        <dbReference type="ChEBI" id="CHEBI:59789"/>
    </ligand>
</feature>
<evidence type="ECO:0000313" key="14">
    <source>
        <dbReference type="EMBL" id="CAL6000836.1"/>
    </source>
</evidence>
<dbReference type="EMBL" id="CATOUU010000048">
    <property type="protein sequence ID" value="CAI9914354.1"/>
    <property type="molecule type" value="Genomic_DNA"/>
</dbReference>
<evidence type="ECO:0000256" key="10">
    <source>
        <dbReference type="ARBA" id="ARBA00048167"/>
    </source>
</evidence>
<reference evidence="14 16" key="2">
    <citation type="submission" date="2024-07" db="EMBL/GenBank/DDBJ databases">
        <authorList>
            <person name="Akdeniz Z."/>
        </authorList>
    </citation>
    <scope>NUCLEOTIDE SEQUENCE [LARGE SCALE GENOMIC DNA]</scope>
</reference>
<dbReference type="InterPro" id="IPR029063">
    <property type="entry name" value="SAM-dependent_MTases_sf"/>
</dbReference>
<comment type="caution">
    <text evidence="12">The sequence shown here is derived from an EMBL/GenBank/DDBJ whole genome shotgun (WGS) entry which is preliminary data.</text>
</comment>
<evidence type="ECO:0000256" key="2">
    <source>
        <dbReference type="ARBA" id="ARBA00022603"/>
    </source>
</evidence>
<dbReference type="EMBL" id="CATOUU010001125">
    <property type="protein sequence ID" value="CAI9973638.1"/>
    <property type="molecule type" value="Genomic_DNA"/>
</dbReference>
<evidence type="ECO:0000256" key="11">
    <source>
        <dbReference type="PIRSR" id="PIRSR016958-1"/>
    </source>
</evidence>
<comment type="catalytic activity">
    <reaction evidence="8">
        <text>N-terminal L-seryl-L-prolyl-L-lysyl-[protein] + 3 S-adenosyl-L-methionine = N-terminal N,N,N-trimethyl-L-seryl-L-prolyl-L-lysyl-[protein] + 3 S-adenosyl-L-homocysteine + 3 H(+)</text>
        <dbReference type="Rhea" id="RHEA:54724"/>
        <dbReference type="Rhea" id="RHEA-COMP:13789"/>
        <dbReference type="Rhea" id="RHEA-COMP:13973"/>
        <dbReference type="ChEBI" id="CHEBI:15378"/>
        <dbReference type="ChEBI" id="CHEBI:57856"/>
        <dbReference type="ChEBI" id="CHEBI:59789"/>
        <dbReference type="ChEBI" id="CHEBI:138061"/>
        <dbReference type="ChEBI" id="CHEBI:138317"/>
        <dbReference type="EC" id="2.1.1.244"/>
    </reaction>
</comment>
<feature type="binding site" evidence="11">
    <location>
        <position position="89"/>
    </location>
    <ligand>
        <name>S-adenosyl-L-methionine</name>
        <dbReference type="ChEBI" id="CHEBI:59789"/>
    </ligand>
</feature>
<dbReference type="PIRSF" id="PIRSF016958">
    <property type="entry name" value="DUF858_MeTrfase_lik"/>
    <property type="match status" value="1"/>
</dbReference>
<comment type="similarity">
    <text evidence="1">Belongs to the methyltransferase superfamily. NTM1 family.</text>
</comment>
<proteinExistence type="inferred from homology"/>
<name>A0AA86N8I3_9EUKA</name>
<dbReference type="GO" id="GO:0005737">
    <property type="term" value="C:cytoplasm"/>
    <property type="evidence" value="ECO:0007669"/>
    <property type="project" value="TreeGrafter"/>
</dbReference>
<dbReference type="CDD" id="cd02440">
    <property type="entry name" value="AdoMet_MTases"/>
    <property type="match status" value="1"/>
</dbReference>
<evidence type="ECO:0000256" key="3">
    <source>
        <dbReference type="ARBA" id="ARBA00022679"/>
    </source>
</evidence>
<keyword evidence="3" id="KW-0808">Transferase</keyword>
<dbReference type="PANTHER" id="PTHR12753">
    <property type="entry name" value="AD-003 - RELATED"/>
    <property type="match status" value="1"/>
</dbReference>
<dbReference type="SUPFAM" id="SSF53335">
    <property type="entry name" value="S-adenosyl-L-methionine-dependent methyltransferases"/>
    <property type="match status" value="1"/>
</dbReference>
<evidence type="ECO:0000256" key="6">
    <source>
        <dbReference type="ARBA" id="ARBA00039449"/>
    </source>
</evidence>
<dbReference type="EC" id="2.1.1.244" evidence="5"/>
<dbReference type="AlphaFoldDB" id="A0AA86N8I3"/>
<keyword evidence="4 11" id="KW-0949">S-adenosyl-L-methionine</keyword>
<sequence length="239" mass="27642">MNYSFNTAELIGLTSENQQLPYSDILKVLDAPTFSKHVAEFYSTNQPTIDSMLGGLSYVHIPETRSSVQFLKDLKSQKLFKYKTVLDIGGGIGRVSSHVLKQMFDNVDMLEQSELFINESKVNFAKNHIRNRFCCSIQNMNTLDLGKYDLIWIQWVVGHISDLEFVELLKNCKQKSEYIVVKDNYSKQGFWFDEKDGNILRGLEIFEDIFKAAGLNIVKQIDPETWPKDLMPIRIWLLK</sequence>
<comment type="catalytic activity">
    <reaction evidence="10">
        <text>N-terminal L-alanyl-L-prolyl-L-lysyl-[protein] + 3 S-adenosyl-L-methionine = N-terminal N,N,N-trimethyl-L-alanyl-L-prolyl-L-lysyl-[protein] + 3 S-adenosyl-L-homocysteine + 3 H(+)</text>
        <dbReference type="Rhea" id="RHEA:54712"/>
        <dbReference type="Rhea" id="RHEA-COMP:13785"/>
        <dbReference type="Rhea" id="RHEA-COMP:13971"/>
        <dbReference type="ChEBI" id="CHEBI:15378"/>
        <dbReference type="ChEBI" id="CHEBI:57856"/>
        <dbReference type="ChEBI" id="CHEBI:59789"/>
        <dbReference type="ChEBI" id="CHEBI:138057"/>
        <dbReference type="ChEBI" id="CHEBI:138315"/>
        <dbReference type="EC" id="2.1.1.244"/>
    </reaction>
</comment>
<evidence type="ECO:0000313" key="16">
    <source>
        <dbReference type="Proteomes" id="UP001642409"/>
    </source>
</evidence>
<dbReference type="Proteomes" id="UP001642409">
    <property type="component" value="Unassembled WGS sequence"/>
</dbReference>
<evidence type="ECO:0000256" key="4">
    <source>
        <dbReference type="ARBA" id="ARBA00022691"/>
    </source>
</evidence>
<organism evidence="12">
    <name type="scientific">Hexamita inflata</name>
    <dbReference type="NCBI Taxonomy" id="28002"/>
    <lineage>
        <taxon>Eukaryota</taxon>
        <taxon>Metamonada</taxon>
        <taxon>Diplomonadida</taxon>
        <taxon>Hexamitidae</taxon>
        <taxon>Hexamitinae</taxon>
        <taxon>Hexamita</taxon>
    </lineage>
</organism>
<dbReference type="Pfam" id="PF05891">
    <property type="entry name" value="Methyltransf_PK"/>
    <property type="match status" value="1"/>
</dbReference>
<evidence type="ECO:0000313" key="12">
    <source>
        <dbReference type="EMBL" id="CAI9914354.1"/>
    </source>
</evidence>
<comment type="catalytic activity">
    <reaction evidence="9">
        <text>N-terminal L-prolyl-L-prolyl-L-lysyl-[protein] + 2 S-adenosyl-L-methionine = N-terminal N,N-dimethyl-L-prolyl-L-prolyl-L-lysyl-[protein] + 2 S-adenosyl-L-homocysteine + 2 H(+)</text>
        <dbReference type="Rhea" id="RHEA:54736"/>
        <dbReference type="Rhea" id="RHEA-COMP:13787"/>
        <dbReference type="Rhea" id="RHEA-COMP:13974"/>
        <dbReference type="ChEBI" id="CHEBI:15378"/>
        <dbReference type="ChEBI" id="CHEBI:57856"/>
        <dbReference type="ChEBI" id="CHEBI:59789"/>
        <dbReference type="ChEBI" id="CHEBI:138059"/>
        <dbReference type="ChEBI" id="CHEBI:138318"/>
        <dbReference type="EC" id="2.1.1.244"/>
    </reaction>
</comment>
<evidence type="ECO:0000256" key="7">
    <source>
        <dbReference type="ARBA" id="ARBA00043129"/>
    </source>
</evidence>